<sequence>MDPPSSIPRPSGIPRPASRLPVLKSASSQSQLRPPSTTAEQLRKKPSALSLSRPSPQHSPALQKKTSRASLVRSNTPSAAPSAASGSNRASLASSTRRVSGIPSIGPKAPTSNEPVFKRPFARPPSRQTSKATLQPTSNTNKEDDALGSLDGFRSASRASSRAGSRADFRETDPEPEYVLLNEPEPDTQPDKAAKKKSRPSLSERTVESLASLPSSPAAGKGRRRSSFFNADNSMPPPLRPASAMSSNSSRPTTSDGTFQVPATPKRFGTAAARLSMTAPGRRSISASVPTPTATPSRTPSVVRPMSTVKKQPLALTQNQQNTPRPRPLSNSKSMVARTPKPRPSLSSMFGQAISPPGATAAAPATPSQTPTRKTPLTARNVSSSSVALREQIAKAKASRKSEVTDDFGEQSPKVGSSSNALREQIAKARETARRTKREDVRTSTPPRDPIVPDPVEIASFDFGLDDPFNQAKGGKSLLRKRIDSARVDGRLNVAAMGLKEIPDDVLQMYKYDPNDTTVAWGEIVDLTSIIAADNEFEALPGMMFPDVDIQDVVDDEEGCPQFGGVQNIDLHGNTLRELPMGLRRLTQLSRLNLSRNKLSMTVFDIVSEMKTLRELKLAENDLAGALPGSVGNMSTLEVLEIQGNKFTSLPDEVRQLSSLRLLNVSSNQLSSIPMGLFETSLVELVANKNRVEGAFFTIESIPHLQELNISNNSLKALCEGEFINMPALKSLNISTNRLVSMPNVESWANLQTLVVAENKLTSFPEGFRTLQQLRTADFTANDITQIDERIALMPLEHLTLAANPLRERKFLTMGFADIKRDLSSRLALADVSAADDDVHNVEFEDAAPSANGWQVTQSGTLDLSSKGLTELDETALHAVAEDTRHLRLQQNVFSSIPIILSTITFLTVLDLSKNTIEVALTSPLTLPKLKDLRLSANRLTSLKPLTTHLTAPSLQTLDVSNNRLTSSLPALRIRFPELISLVASDNAITDLPADALAGFKIVNLANNDIERLEPQIGLLGGDNGLKSLNVEGNKFRVPSYHVLQKGTDAVLSWLRDKIPRESWKSDGTVFFDADDGGDEVTF</sequence>
<feature type="compositionally biased region" description="Low complexity" evidence="3">
    <location>
        <begin position="151"/>
        <end position="164"/>
    </location>
</feature>
<feature type="compositionally biased region" description="Polar residues" evidence="3">
    <location>
        <begin position="49"/>
        <end position="60"/>
    </location>
</feature>
<feature type="compositionally biased region" description="Low complexity" evidence="3">
    <location>
        <begin position="209"/>
        <end position="219"/>
    </location>
</feature>
<feature type="region of interest" description="Disordered" evidence="3">
    <location>
        <begin position="276"/>
        <end position="454"/>
    </location>
</feature>
<dbReference type="InterPro" id="IPR003591">
    <property type="entry name" value="Leu-rich_rpt_typical-subtyp"/>
</dbReference>
<proteinExistence type="predicted"/>
<feature type="compositionally biased region" description="Polar residues" evidence="3">
    <location>
        <begin position="126"/>
        <end position="140"/>
    </location>
</feature>
<dbReference type="SMART" id="SM00369">
    <property type="entry name" value="LRR_TYP"/>
    <property type="match status" value="9"/>
</dbReference>
<dbReference type="Gene3D" id="3.80.10.10">
    <property type="entry name" value="Ribonuclease Inhibitor"/>
    <property type="match status" value="2"/>
</dbReference>
<reference evidence="4" key="1">
    <citation type="journal article" date="2020" name="Stud. Mycol.">
        <title>101 Dothideomycetes genomes: a test case for predicting lifestyles and emergence of pathogens.</title>
        <authorList>
            <person name="Haridas S."/>
            <person name="Albert R."/>
            <person name="Binder M."/>
            <person name="Bloem J."/>
            <person name="Labutti K."/>
            <person name="Salamov A."/>
            <person name="Andreopoulos B."/>
            <person name="Baker S."/>
            <person name="Barry K."/>
            <person name="Bills G."/>
            <person name="Bluhm B."/>
            <person name="Cannon C."/>
            <person name="Castanera R."/>
            <person name="Culley D."/>
            <person name="Daum C."/>
            <person name="Ezra D."/>
            <person name="Gonzalez J."/>
            <person name="Henrissat B."/>
            <person name="Kuo A."/>
            <person name="Liang C."/>
            <person name="Lipzen A."/>
            <person name="Lutzoni F."/>
            <person name="Magnuson J."/>
            <person name="Mondo S."/>
            <person name="Nolan M."/>
            <person name="Ohm R."/>
            <person name="Pangilinan J."/>
            <person name="Park H.-J."/>
            <person name="Ramirez L."/>
            <person name="Alfaro M."/>
            <person name="Sun H."/>
            <person name="Tritt A."/>
            <person name="Yoshinaga Y."/>
            <person name="Zwiers L.-H."/>
            <person name="Turgeon B."/>
            <person name="Goodwin S."/>
            <person name="Spatafora J."/>
            <person name="Crous P."/>
            <person name="Grigoriev I."/>
        </authorList>
    </citation>
    <scope>NUCLEOTIDE SEQUENCE</scope>
    <source>
        <strain evidence="4">CBS 113818</strain>
    </source>
</reference>
<evidence type="ECO:0000313" key="5">
    <source>
        <dbReference type="Proteomes" id="UP000799424"/>
    </source>
</evidence>
<dbReference type="InterPro" id="IPR050333">
    <property type="entry name" value="SLRP"/>
</dbReference>
<evidence type="ECO:0000256" key="1">
    <source>
        <dbReference type="ARBA" id="ARBA00022614"/>
    </source>
</evidence>
<dbReference type="PANTHER" id="PTHR45712">
    <property type="entry name" value="AGAP008170-PA"/>
    <property type="match status" value="1"/>
</dbReference>
<dbReference type="Pfam" id="PF13855">
    <property type="entry name" value="LRR_8"/>
    <property type="match status" value="2"/>
</dbReference>
<keyword evidence="1" id="KW-0433">Leucine-rich repeat</keyword>
<dbReference type="PROSITE" id="PS51450">
    <property type="entry name" value="LRR"/>
    <property type="match status" value="2"/>
</dbReference>
<feature type="compositionally biased region" description="Polar residues" evidence="3">
    <location>
        <begin position="244"/>
        <end position="258"/>
    </location>
</feature>
<feature type="compositionally biased region" description="Basic and acidic residues" evidence="3">
    <location>
        <begin position="425"/>
        <end position="442"/>
    </location>
</feature>
<accession>A0A6A6ZFD0</accession>
<evidence type="ECO:0000256" key="2">
    <source>
        <dbReference type="ARBA" id="ARBA00022737"/>
    </source>
</evidence>
<dbReference type="InterPro" id="IPR001611">
    <property type="entry name" value="Leu-rich_rpt"/>
</dbReference>
<keyword evidence="5" id="KW-1185">Reference proteome</keyword>
<feature type="compositionally biased region" description="Polar residues" evidence="3">
    <location>
        <begin position="315"/>
        <end position="334"/>
    </location>
</feature>
<name>A0A6A6ZFD0_9PLEO</name>
<organism evidence="4 5">
    <name type="scientific">Ophiobolus disseminans</name>
    <dbReference type="NCBI Taxonomy" id="1469910"/>
    <lineage>
        <taxon>Eukaryota</taxon>
        <taxon>Fungi</taxon>
        <taxon>Dikarya</taxon>
        <taxon>Ascomycota</taxon>
        <taxon>Pezizomycotina</taxon>
        <taxon>Dothideomycetes</taxon>
        <taxon>Pleosporomycetidae</taxon>
        <taxon>Pleosporales</taxon>
        <taxon>Pleosporineae</taxon>
        <taxon>Phaeosphaeriaceae</taxon>
        <taxon>Ophiobolus</taxon>
    </lineage>
</organism>
<dbReference type="SMART" id="SM00364">
    <property type="entry name" value="LRR_BAC"/>
    <property type="match status" value="8"/>
</dbReference>
<evidence type="ECO:0000313" key="4">
    <source>
        <dbReference type="EMBL" id="KAF2819014.1"/>
    </source>
</evidence>
<feature type="compositionally biased region" description="Low complexity" evidence="3">
    <location>
        <begin position="356"/>
        <end position="372"/>
    </location>
</feature>
<feature type="compositionally biased region" description="Polar residues" evidence="3">
    <location>
        <begin position="25"/>
        <end position="40"/>
    </location>
</feature>
<dbReference type="EMBL" id="MU006247">
    <property type="protein sequence ID" value="KAF2819014.1"/>
    <property type="molecule type" value="Genomic_DNA"/>
</dbReference>
<dbReference type="SUPFAM" id="SSF52058">
    <property type="entry name" value="L domain-like"/>
    <property type="match status" value="2"/>
</dbReference>
<feature type="compositionally biased region" description="Polar residues" evidence="3">
    <location>
        <begin position="373"/>
        <end position="387"/>
    </location>
</feature>
<keyword evidence="2" id="KW-0677">Repeat</keyword>
<dbReference type="Proteomes" id="UP000799424">
    <property type="component" value="Unassembled WGS sequence"/>
</dbReference>
<evidence type="ECO:0000256" key="3">
    <source>
        <dbReference type="SAM" id="MobiDB-lite"/>
    </source>
</evidence>
<dbReference type="InterPro" id="IPR032675">
    <property type="entry name" value="LRR_dom_sf"/>
</dbReference>
<dbReference type="OrthoDB" id="676979at2759"/>
<dbReference type="AlphaFoldDB" id="A0A6A6ZFD0"/>
<feature type="region of interest" description="Disordered" evidence="3">
    <location>
        <begin position="1"/>
        <end position="264"/>
    </location>
</feature>
<feature type="compositionally biased region" description="Pro residues" evidence="3">
    <location>
        <begin position="1"/>
        <end position="13"/>
    </location>
</feature>
<dbReference type="PANTHER" id="PTHR45712:SF1">
    <property type="entry name" value="NEPHROCAN"/>
    <property type="match status" value="1"/>
</dbReference>
<dbReference type="Pfam" id="PF00560">
    <property type="entry name" value="LRR_1"/>
    <property type="match status" value="1"/>
</dbReference>
<feature type="compositionally biased region" description="Low complexity" evidence="3">
    <location>
        <begin position="73"/>
        <end position="91"/>
    </location>
</feature>
<gene>
    <name evidence="4" type="ORF">CC86DRAFT_413390</name>
</gene>
<feature type="compositionally biased region" description="Low complexity" evidence="3">
    <location>
        <begin position="286"/>
        <end position="303"/>
    </location>
</feature>
<protein>
    <submittedName>
        <fullName evidence="4">L domain-like protein</fullName>
    </submittedName>
</protein>